<feature type="compositionally biased region" description="Polar residues" evidence="1">
    <location>
        <begin position="503"/>
        <end position="513"/>
    </location>
</feature>
<feature type="region of interest" description="Disordered" evidence="1">
    <location>
        <begin position="432"/>
        <end position="475"/>
    </location>
</feature>
<name>A0A7S1BN18_9STRA</name>
<dbReference type="AlphaFoldDB" id="A0A7S1BN18"/>
<proteinExistence type="predicted"/>
<evidence type="ECO:0000256" key="1">
    <source>
        <dbReference type="SAM" id="MobiDB-lite"/>
    </source>
</evidence>
<feature type="compositionally biased region" description="Basic and acidic residues" evidence="1">
    <location>
        <begin position="231"/>
        <end position="245"/>
    </location>
</feature>
<gene>
    <name evidence="2" type="ORF">CHYS00102_LOCUS19781</name>
</gene>
<protein>
    <submittedName>
        <fullName evidence="2">Uncharacterized protein</fullName>
    </submittedName>
</protein>
<organism evidence="2">
    <name type="scientific">Corethron hystrix</name>
    <dbReference type="NCBI Taxonomy" id="216773"/>
    <lineage>
        <taxon>Eukaryota</taxon>
        <taxon>Sar</taxon>
        <taxon>Stramenopiles</taxon>
        <taxon>Ochrophyta</taxon>
        <taxon>Bacillariophyta</taxon>
        <taxon>Coscinodiscophyceae</taxon>
        <taxon>Corethrophycidae</taxon>
        <taxon>Corethrales</taxon>
        <taxon>Corethraceae</taxon>
        <taxon>Corethron</taxon>
    </lineage>
</organism>
<feature type="region of interest" description="Disordered" evidence="1">
    <location>
        <begin position="231"/>
        <end position="250"/>
    </location>
</feature>
<evidence type="ECO:0000313" key="2">
    <source>
        <dbReference type="EMBL" id="CAD8892573.1"/>
    </source>
</evidence>
<sequence length="586" mass="67061">MDDNKILLQKDTMSEVSRDEILSSNMSCEFSVRWDEESACDTGDGVVAVLATNNSTNTSEDIVTTFDEGTIELQLVSRSTSIDYKASGELIDIDFGKKYIHDGTIEKSNENFSMDGPKRKAGFQSIPKFRFSNSNIFRSAASRLETTLNDKNLNFARRKPFKSMKQFPGNNNQSTTDLPGNLFKGFREALSIPIGDHDSHQKFNEQEVQRKKPKRIDTPLKFQTQKEYPHKELQLKQQKQNEKPRVQKTQHFQHKNLVEKQVIRKEHSPEKEQITQKERHFKREQEGQADTLYKPAHVQQQQIKTPRMHIPSIERGSNVPINHIHPVSTINQPNLYRQRRVIRFPSAHALPEEAQFKRIISTDDTSNTCIHLDESSKGDFSRDETSLESVKEVVILAPKTQAISPETVLTMETFETVEEASTNYMEIQSRNYKEVQPSYQSHTRTEKEFRNPPPSVERRTRRRDRRSSVHREPVSVVSSVVSTASSYSTIDVRSDGPSVGPSVDTNRTLSTDVSDGMSITSRATRVTQSSMVTHNTRTYQSGGLAYRKRNGRWTVSANQETEPKMTSYGGIADKYLDFIYDYFVDE</sequence>
<dbReference type="EMBL" id="HBFR01027377">
    <property type="protein sequence ID" value="CAD8892573.1"/>
    <property type="molecule type" value="Transcribed_RNA"/>
</dbReference>
<reference evidence="2" key="1">
    <citation type="submission" date="2021-01" db="EMBL/GenBank/DDBJ databases">
        <authorList>
            <person name="Corre E."/>
            <person name="Pelletier E."/>
            <person name="Niang G."/>
            <person name="Scheremetjew M."/>
            <person name="Finn R."/>
            <person name="Kale V."/>
            <person name="Holt S."/>
            <person name="Cochrane G."/>
            <person name="Meng A."/>
            <person name="Brown T."/>
            <person name="Cohen L."/>
        </authorList>
    </citation>
    <scope>NUCLEOTIDE SEQUENCE</scope>
    <source>
        <strain evidence="2">308</strain>
    </source>
</reference>
<feature type="region of interest" description="Disordered" evidence="1">
    <location>
        <begin position="490"/>
        <end position="513"/>
    </location>
</feature>
<accession>A0A7S1BN18</accession>